<sequence length="82" mass="9441">MKETKPITEYTNEELISNEKKAKILTIMLMVAILLLFFSSFFLTIKKGFSALSVIPIALLPILIMNINNWNKLKKEKADRNL</sequence>
<dbReference type="OrthoDB" id="1263939at2"/>
<dbReference type="Proteomes" id="UP000184364">
    <property type="component" value="Unassembled WGS sequence"/>
</dbReference>
<proteinExistence type="predicted"/>
<name>A0A1M6Z029_9FLAO</name>
<keyword evidence="1" id="KW-0472">Membrane</keyword>
<evidence type="ECO:0008006" key="4">
    <source>
        <dbReference type="Google" id="ProtNLM"/>
    </source>
</evidence>
<dbReference type="AlphaFoldDB" id="A0A1M6Z029"/>
<dbReference type="RefSeq" id="WP_073292886.1">
    <property type="nucleotide sequence ID" value="NZ_FRAV01000014.1"/>
</dbReference>
<evidence type="ECO:0000256" key="1">
    <source>
        <dbReference type="SAM" id="Phobius"/>
    </source>
</evidence>
<evidence type="ECO:0000313" key="3">
    <source>
        <dbReference type="Proteomes" id="UP000184364"/>
    </source>
</evidence>
<protein>
    <recommendedName>
        <fullName evidence="4">Redox-active disulfide protein 2</fullName>
    </recommendedName>
</protein>
<keyword evidence="1" id="KW-1133">Transmembrane helix</keyword>
<evidence type="ECO:0000313" key="2">
    <source>
        <dbReference type="EMBL" id="SHL23856.1"/>
    </source>
</evidence>
<reference evidence="3" key="1">
    <citation type="submission" date="2016-11" db="EMBL/GenBank/DDBJ databases">
        <authorList>
            <person name="Varghese N."/>
            <person name="Submissions S."/>
        </authorList>
    </citation>
    <scope>NUCLEOTIDE SEQUENCE [LARGE SCALE GENOMIC DNA]</scope>
    <source>
        <strain evidence="3">DSM 26899</strain>
    </source>
</reference>
<feature type="transmembrane region" description="Helical" evidence="1">
    <location>
        <begin position="49"/>
        <end position="67"/>
    </location>
</feature>
<dbReference type="STRING" id="1302687.SAMN05444267_101472"/>
<organism evidence="2 3">
    <name type="scientific">Chryseobacterium polytrichastri</name>
    <dbReference type="NCBI Taxonomy" id="1302687"/>
    <lineage>
        <taxon>Bacteria</taxon>
        <taxon>Pseudomonadati</taxon>
        <taxon>Bacteroidota</taxon>
        <taxon>Flavobacteriia</taxon>
        <taxon>Flavobacteriales</taxon>
        <taxon>Weeksellaceae</taxon>
        <taxon>Chryseobacterium group</taxon>
        <taxon>Chryseobacterium</taxon>
    </lineage>
</organism>
<dbReference type="EMBL" id="FRAV01000014">
    <property type="protein sequence ID" value="SHL23856.1"/>
    <property type="molecule type" value="Genomic_DNA"/>
</dbReference>
<keyword evidence="1" id="KW-0812">Transmembrane</keyword>
<accession>A0A1M6Z029</accession>
<feature type="transmembrane region" description="Helical" evidence="1">
    <location>
        <begin position="24"/>
        <end position="43"/>
    </location>
</feature>
<keyword evidence="3" id="KW-1185">Reference proteome</keyword>
<gene>
    <name evidence="2" type="ORF">SAMN05444267_101472</name>
</gene>